<keyword evidence="2" id="KW-0472">Membrane</keyword>
<evidence type="ECO:0000313" key="3">
    <source>
        <dbReference type="EMBL" id="TXB70267.1"/>
    </source>
</evidence>
<reference evidence="3 4" key="1">
    <citation type="submission" date="2019-08" db="EMBL/GenBank/DDBJ databases">
        <title>Genome of Phaeodactylibacter luteus.</title>
        <authorList>
            <person name="Bowman J.P."/>
        </authorList>
    </citation>
    <scope>NUCLEOTIDE SEQUENCE [LARGE SCALE GENOMIC DNA]</scope>
    <source>
        <strain evidence="3 4">KCTC 42180</strain>
    </source>
</reference>
<dbReference type="Proteomes" id="UP000321580">
    <property type="component" value="Unassembled WGS sequence"/>
</dbReference>
<gene>
    <name evidence="3" type="ORF">FRY97_00765</name>
</gene>
<feature type="transmembrane region" description="Helical" evidence="2">
    <location>
        <begin position="41"/>
        <end position="61"/>
    </location>
</feature>
<keyword evidence="4" id="KW-1185">Reference proteome</keyword>
<dbReference type="AlphaFoldDB" id="A0A5C6S7E6"/>
<protein>
    <submittedName>
        <fullName evidence="3">Uncharacterized protein</fullName>
    </submittedName>
</protein>
<dbReference type="RefSeq" id="WP_147165499.1">
    <property type="nucleotide sequence ID" value="NZ_VOOR01000001.1"/>
</dbReference>
<organism evidence="3 4">
    <name type="scientific">Phaeodactylibacter luteus</name>
    <dbReference type="NCBI Taxonomy" id="1564516"/>
    <lineage>
        <taxon>Bacteria</taxon>
        <taxon>Pseudomonadati</taxon>
        <taxon>Bacteroidota</taxon>
        <taxon>Saprospiria</taxon>
        <taxon>Saprospirales</taxon>
        <taxon>Haliscomenobacteraceae</taxon>
        <taxon>Phaeodactylibacter</taxon>
    </lineage>
</organism>
<evidence type="ECO:0000256" key="1">
    <source>
        <dbReference type="SAM" id="MobiDB-lite"/>
    </source>
</evidence>
<evidence type="ECO:0000256" key="2">
    <source>
        <dbReference type="SAM" id="Phobius"/>
    </source>
</evidence>
<dbReference type="OrthoDB" id="1150526at2"/>
<dbReference type="EMBL" id="VOOR01000001">
    <property type="protein sequence ID" value="TXB70267.1"/>
    <property type="molecule type" value="Genomic_DNA"/>
</dbReference>
<accession>A0A5C6S7E6</accession>
<feature type="region of interest" description="Disordered" evidence="1">
    <location>
        <begin position="144"/>
        <end position="171"/>
    </location>
</feature>
<keyword evidence="2" id="KW-1133">Transmembrane helix</keyword>
<feature type="region of interest" description="Disordered" evidence="1">
    <location>
        <begin position="81"/>
        <end position="130"/>
    </location>
</feature>
<feature type="compositionally biased region" description="Polar residues" evidence="1">
    <location>
        <begin position="115"/>
        <end position="125"/>
    </location>
</feature>
<sequence length="422" mass="45454">MQDNYEPKPAPEWADEGWAQMQALLDQHLPVPPPRRQRFGLWWMLAAFLSGCLLTAAWYYAKPVQSGPALGQMPILTAQAANGQSTAEQTGIERSALPTEGPSGLTAQAGRRKQSPSAATASGGTPKTFPRLAPVAAEVPALSTAASPTAAGPATPKSATPSANAELKEGPLKSEPQALLPFLPGRGQGVLPGTESEAVLLEAVVPAAARQKKLQWGVEGLGFWPASALPRGFQAGLYADWQPGDSRRFTIGLSAQFQQFHDQQEERERILVFNNSFQSSSSQSSNTLLSATTAVEKMSYAALQANFSYRFHPQWSATASLQGAQLLSSLRREDWSLVGSEESSVQADGGNRTGGTYASRVIEGNDNLRGQHFAAGLGLNYHLTNRWQLKTTAYYGLTPLFEQSEKPVFRRGVSIGLAYRLR</sequence>
<keyword evidence="2" id="KW-0812">Transmembrane</keyword>
<proteinExistence type="predicted"/>
<feature type="compositionally biased region" description="Low complexity" evidence="1">
    <location>
        <begin position="144"/>
        <end position="165"/>
    </location>
</feature>
<comment type="caution">
    <text evidence="3">The sequence shown here is derived from an EMBL/GenBank/DDBJ whole genome shotgun (WGS) entry which is preliminary data.</text>
</comment>
<name>A0A5C6S7E6_9BACT</name>
<evidence type="ECO:0000313" key="4">
    <source>
        <dbReference type="Proteomes" id="UP000321580"/>
    </source>
</evidence>